<dbReference type="PANTHER" id="PTHR42966">
    <property type="entry name" value="N-ACETYLNEURAMINATE SYNTHASE"/>
    <property type="match status" value="1"/>
</dbReference>
<dbReference type="GO" id="GO:0016051">
    <property type="term" value="P:carbohydrate biosynthetic process"/>
    <property type="evidence" value="ECO:0007669"/>
    <property type="project" value="InterPro"/>
</dbReference>
<dbReference type="SMART" id="SM00858">
    <property type="entry name" value="SAF"/>
    <property type="match status" value="1"/>
</dbReference>
<dbReference type="Proteomes" id="UP000028945">
    <property type="component" value="Chromosome"/>
</dbReference>
<dbReference type="InterPro" id="IPR051690">
    <property type="entry name" value="PseI-like"/>
</dbReference>
<dbReference type="Pfam" id="PF03102">
    <property type="entry name" value="NeuB"/>
    <property type="match status" value="1"/>
</dbReference>
<dbReference type="PANTHER" id="PTHR42966:SF1">
    <property type="entry name" value="SIALIC ACID SYNTHASE"/>
    <property type="match status" value="1"/>
</dbReference>
<dbReference type="NCBIfam" id="TIGR03569">
    <property type="entry name" value="NeuB_NnaB"/>
    <property type="match status" value="1"/>
</dbReference>
<accession>A0A077DDX1</accession>
<dbReference type="Pfam" id="PF08666">
    <property type="entry name" value="SAF"/>
    <property type="match status" value="1"/>
</dbReference>
<dbReference type="InterPro" id="IPR036732">
    <property type="entry name" value="AFP_Neu5c_C_sf"/>
</dbReference>
<dbReference type="SUPFAM" id="SSF51269">
    <property type="entry name" value="AFP III-like domain"/>
    <property type="match status" value="1"/>
</dbReference>
<reference evidence="2 3" key="1">
    <citation type="journal article" date="2014" name="BMC Genomics">
        <title>A genomic perspective on a new bacterial genus and species from the Alcaligenaceae family, Basilea psittacipulmonis.</title>
        <authorList>
            <person name="Whiteson K.L."/>
            <person name="Hernandez D."/>
            <person name="Lazarevic V."/>
            <person name="Gaia N."/>
            <person name="Farinelli L."/>
            <person name="Francois P."/>
            <person name="Pilo P."/>
            <person name="Frey J."/>
            <person name="Schrenzel J."/>
        </authorList>
    </citation>
    <scope>NUCLEOTIDE SEQUENCE [LARGE SCALE GENOMIC DNA]</scope>
    <source>
        <strain evidence="2 3">DSM 24701</strain>
    </source>
</reference>
<dbReference type="GO" id="GO:0047444">
    <property type="term" value="F:N-acylneuraminate-9-phosphate synthase activity"/>
    <property type="evidence" value="ECO:0007669"/>
    <property type="project" value="TreeGrafter"/>
</dbReference>
<dbReference type="InterPro" id="IPR020007">
    <property type="entry name" value="NeuB/NeuA"/>
</dbReference>
<dbReference type="PROSITE" id="PS50844">
    <property type="entry name" value="AFP_LIKE"/>
    <property type="match status" value="1"/>
</dbReference>
<dbReference type="AlphaFoldDB" id="A0A077DDX1"/>
<dbReference type="OrthoDB" id="9781701at2"/>
<dbReference type="eggNOG" id="COG2089">
    <property type="taxonomic scope" value="Bacteria"/>
</dbReference>
<dbReference type="InterPro" id="IPR006190">
    <property type="entry name" value="SAF_AFP_Neu5Ac"/>
</dbReference>
<evidence type="ECO:0000313" key="3">
    <source>
        <dbReference type="Proteomes" id="UP000028945"/>
    </source>
</evidence>
<gene>
    <name evidence="2" type="ORF">IX83_06875</name>
</gene>
<dbReference type="EMBL" id="CP009238">
    <property type="protein sequence ID" value="AIL33065.1"/>
    <property type="molecule type" value="Genomic_DNA"/>
</dbReference>
<protein>
    <submittedName>
        <fullName evidence="2">Polyhydroxyalkanoate synthesis repressor PhaR</fullName>
    </submittedName>
</protein>
<dbReference type="Gene3D" id="3.20.20.70">
    <property type="entry name" value="Aldolase class I"/>
    <property type="match status" value="1"/>
</dbReference>
<dbReference type="InterPro" id="IPR057736">
    <property type="entry name" value="SAF_PseI/NeuA/NeuB"/>
</dbReference>
<organism evidence="2 3">
    <name type="scientific">Basilea psittacipulmonis DSM 24701</name>
    <dbReference type="NCBI Taxonomy" id="1072685"/>
    <lineage>
        <taxon>Bacteria</taxon>
        <taxon>Pseudomonadati</taxon>
        <taxon>Pseudomonadota</taxon>
        <taxon>Betaproteobacteria</taxon>
        <taxon>Burkholderiales</taxon>
        <taxon>Alcaligenaceae</taxon>
        <taxon>Basilea</taxon>
    </lineage>
</organism>
<sequence length="351" mass="38398">MLNTPEFEIAGRKIGAHYDPLIICEIGINHEGSLKTAKEMVDAAHLAGAEIIKHQTHVCEDEMSDEAKQVIPGNADVSIYEIMERCALSEADEIALKEYVESKGMIFISTPFSRAAALRLQRMNIPAYKIGSGECNNYPLIKLIASFGKPIILSTGMNTIASIQKSVNIIREAGVPYALLHCTNVYPTAYEDVRLGAMVELQEAFPDAVIGLSDHTLNNFACLGAVALGASILERHFTDHKTRPGPDIVCSMDPYEYQELSEGSKALKRMRGGHKDSVVSSEKPTKDFAFASVVADQDIHAGELLSEQNIWVKRPGTGDFSADDYEKLIGKKALTDIKKGAQLKKTDIESL</sequence>
<evidence type="ECO:0000313" key="2">
    <source>
        <dbReference type="EMBL" id="AIL33065.1"/>
    </source>
</evidence>
<evidence type="ECO:0000259" key="1">
    <source>
        <dbReference type="PROSITE" id="PS50844"/>
    </source>
</evidence>
<dbReference type="HOGENOM" id="CLU_040465_0_1_4"/>
<dbReference type="STRING" id="1072685.IX83_06875"/>
<dbReference type="InterPro" id="IPR013132">
    <property type="entry name" value="PseI/NeuA/B-like_N"/>
</dbReference>
<dbReference type="InterPro" id="IPR013974">
    <property type="entry name" value="SAF"/>
</dbReference>
<dbReference type="SUPFAM" id="SSF51569">
    <property type="entry name" value="Aldolase"/>
    <property type="match status" value="1"/>
</dbReference>
<dbReference type="InterPro" id="IPR013785">
    <property type="entry name" value="Aldolase_TIM"/>
</dbReference>
<keyword evidence="3" id="KW-1185">Reference proteome</keyword>
<dbReference type="KEGG" id="bpsi:IX83_06875"/>
<dbReference type="CDD" id="cd11615">
    <property type="entry name" value="SAF_NeuB_like"/>
    <property type="match status" value="1"/>
</dbReference>
<dbReference type="Gene3D" id="3.90.1210.10">
    <property type="entry name" value="Antifreeze-like/N-acetylneuraminic acid synthase C-terminal domain"/>
    <property type="match status" value="1"/>
</dbReference>
<name>A0A077DDX1_9BURK</name>
<feature type="domain" description="AFP-like" evidence="1">
    <location>
        <begin position="292"/>
        <end position="351"/>
    </location>
</feature>
<proteinExistence type="predicted"/>